<evidence type="ECO:0000313" key="2">
    <source>
        <dbReference type="Proteomes" id="UP000324222"/>
    </source>
</evidence>
<reference evidence="1 2" key="1">
    <citation type="submission" date="2019-05" db="EMBL/GenBank/DDBJ databases">
        <title>Another draft genome of Portunus trituberculatus and its Hox gene families provides insights of decapod evolution.</title>
        <authorList>
            <person name="Jeong J.-H."/>
            <person name="Song I."/>
            <person name="Kim S."/>
            <person name="Choi T."/>
            <person name="Kim D."/>
            <person name="Ryu S."/>
            <person name="Kim W."/>
        </authorList>
    </citation>
    <scope>NUCLEOTIDE SEQUENCE [LARGE SCALE GENOMIC DNA]</scope>
    <source>
        <tissue evidence="1">Muscle</tissue>
    </source>
</reference>
<dbReference type="Proteomes" id="UP000324222">
    <property type="component" value="Unassembled WGS sequence"/>
</dbReference>
<accession>A0A5B7GFL9</accession>
<protein>
    <submittedName>
        <fullName evidence="1">Uncharacterized protein</fullName>
    </submittedName>
</protein>
<organism evidence="1 2">
    <name type="scientific">Portunus trituberculatus</name>
    <name type="common">Swimming crab</name>
    <name type="synonym">Neptunus trituberculatus</name>
    <dbReference type="NCBI Taxonomy" id="210409"/>
    <lineage>
        <taxon>Eukaryota</taxon>
        <taxon>Metazoa</taxon>
        <taxon>Ecdysozoa</taxon>
        <taxon>Arthropoda</taxon>
        <taxon>Crustacea</taxon>
        <taxon>Multicrustacea</taxon>
        <taxon>Malacostraca</taxon>
        <taxon>Eumalacostraca</taxon>
        <taxon>Eucarida</taxon>
        <taxon>Decapoda</taxon>
        <taxon>Pleocyemata</taxon>
        <taxon>Brachyura</taxon>
        <taxon>Eubrachyura</taxon>
        <taxon>Portunoidea</taxon>
        <taxon>Portunidae</taxon>
        <taxon>Portuninae</taxon>
        <taxon>Portunus</taxon>
    </lineage>
</organism>
<dbReference type="EMBL" id="VSRR010015023">
    <property type="protein sequence ID" value="MPC57722.1"/>
    <property type="molecule type" value="Genomic_DNA"/>
</dbReference>
<name>A0A5B7GFL9_PORTR</name>
<keyword evidence="2" id="KW-1185">Reference proteome</keyword>
<dbReference type="AlphaFoldDB" id="A0A5B7GFL9"/>
<sequence>MTRKRKLADDTESKDVWIKRDVSLGEGVKEKVLRNEAKEKNEKRMDIKKKNLYWKVLDMTLKKWYLWKKVMDEARN</sequence>
<evidence type="ECO:0000313" key="1">
    <source>
        <dbReference type="EMBL" id="MPC57722.1"/>
    </source>
</evidence>
<comment type="caution">
    <text evidence="1">The sequence shown here is derived from an EMBL/GenBank/DDBJ whole genome shotgun (WGS) entry which is preliminary data.</text>
</comment>
<proteinExistence type="predicted"/>
<gene>
    <name evidence="1" type="ORF">E2C01_051709</name>
</gene>